<comment type="caution">
    <text evidence="2">The sequence shown here is derived from an EMBL/GenBank/DDBJ whole genome shotgun (WGS) entry which is preliminary data.</text>
</comment>
<dbReference type="EMBL" id="NKXS01002269">
    <property type="protein sequence ID" value="PIN14497.1"/>
    <property type="molecule type" value="Genomic_DNA"/>
</dbReference>
<accession>A0A2G9HAE3</accession>
<protein>
    <submittedName>
        <fullName evidence="2">Uncharacterized protein</fullName>
    </submittedName>
</protein>
<gene>
    <name evidence="2" type="ORF">CDL12_12877</name>
</gene>
<evidence type="ECO:0000256" key="1">
    <source>
        <dbReference type="SAM" id="MobiDB-lite"/>
    </source>
</evidence>
<feature type="region of interest" description="Disordered" evidence="1">
    <location>
        <begin position="63"/>
        <end position="85"/>
    </location>
</feature>
<organism evidence="2 3">
    <name type="scientific">Handroanthus impetiginosus</name>
    <dbReference type="NCBI Taxonomy" id="429701"/>
    <lineage>
        <taxon>Eukaryota</taxon>
        <taxon>Viridiplantae</taxon>
        <taxon>Streptophyta</taxon>
        <taxon>Embryophyta</taxon>
        <taxon>Tracheophyta</taxon>
        <taxon>Spermatophyta</taxon>
        <taxon>Magnoliopsida</taxon>
        <taxon>eudicotyledons</taxon>
        <taxon>Gunneridae</taxon>
        <taxon>Pentapetalae</taxon>
        <taxon>asterids</taxon>
        <taxon>lamiids</taxon>
        <taxon>Lamiales</taxon>
        <taxon>Bignoniaceae</taxon>
        <taxon>Crescentiina</taxon>
        <taxon>Tabebuia alliance</taxon>
        <taxon>Handroanthus</taxon>
    </lineage>
</organism>
<evidence type="ECO:0000313" key="3">
    <source>
        <dbReference type="Proteomes" id="UP000231279"/>
    </source>
</evidence>
<dbReference type="Proteomes" id="UP000231279">
    <property type="component" value="Unassembled WGS sequence"/>
</dbReference>
<dbReference type="AlphaFoldDB" id="A0A2G9HAE3"/>
<evidence type="ECO:0000313" key="2">
    <source>
        <dbReference type="EMBL" id="PIN14497.1"/>
    </source>
</evidence>
<keyword evidence="3" id="KW-1185">Reference proteome</keyword>
<proteinExistence type="predicted"/>
<feature type="compositionally biased region" description="Basic residues" evidence="1">
    <location>
        <begin position="7"/>
        <end position="17"/>
    </location>
</feature>
<dbReference type="OrthoDB" id="913291at2759"/>
<name>A0A2G9HAE3_9LAMI</name>
<reference evidence="3" key="1">
    <citation type="journal article" date="2018" name="Gigascience">
        <title>Genome assembly of the Pink Ipe (Handroanthus impetiginosus, Bignoniaceae), a highly valued, ecologically keystone Neotropical timber forest tree.</title>
        <authorList>
            <person name="Silva-Junior O.B."/>
            <person name="Grattapaglia D."/>
            <person name="Novaes E."/>
            <person name="Collevatti R.G."/>
        </authorList>
    </citation>
    <scope>NUCLEOTIDE SEQUENCE [LARGE SCALE GENOMIC DNA]</scope>
    <source>
        <strain evidence="3">cv. UFG-1</strain>
    </source>
</reference>
<sequence>MANNQCGRKKRSRRKGLQQKSSITETHNEHATDPEAITNGRNGIHSTNEVVDDYLSEVHHIDMENEEQEKAETNHKKRKTREKTYMPSVWTMRGCKRIHFNKLGLPIGENKSKFVEFLGSLVRNGKLIRLDTPTWHKVSWSVKNSLLEIVKVIIFY</sequence>
<feature type="compositionally biased region" description="Basic and acidic residues" evidence="1">
    <location>
        <begin position="63"/>
        <end position="74"/>
    </location>
</feature>
<feature type="region of interest" description="Disordered" evidence="1">
    <location>
        <begin position="1"/>
        <end position="45"/>
    </location>
</feature>